<name>A0ACB7WRS4_DIOAL</name>
<dbReference type="EMBL" id="CM037012">
    <property type="protein sequence ID" value="KAH7690895.1"/>
    <property type="molecule type" value="Genomic_DNA"/>
</dbReference>
<dbReference type="Proteomes" id="UP000827976">
    <property type="component" value="Chromosome 2"/>
</dbReference>
<organism evidence="1 2">
    <name type="scientific">Dioscorea alata</name>
    <name type="common">Purple yam</name>
    <dbReference type="NCBI Taxonomy" id="55571"/>
    <lineage>
        <taxon>Eukaryota</taxon>
        <taxon>Viridiplantae</taxon>
        <taxon>Streptophyta</taxon>
        <taxon>Embryophyta</taxon>
        <taxon>Tracheophyta</taxon>
        <taxon>Spermatophyta</taxon>
        <taxon>Magnoliopsida</taxon>
        <taxon>Liliopsida</taxon>
        <taxon>Dioscoreales</taxon>
        <taxon>Dioscoreaceae</taxon>
        <taxon>Dioscorea</taxon>
    </lineage>
</organism>
<sequence>MCKSCLFSRILTLLEIQDFRIKLCRDDEEDHLFSMDFDGSSTGLCPCCTAGSNTGASMVVGPVSNNCNCINIYVNNNVQGMTNSVVLGSQVVMRDPGVRITLQLRQPESIEESMESLGAEVASLARMTYCFFLFASLSFILLCMLFLWKYSRF</sequence>
<proteinExistence type="predicted"/>
<comment type="caution">
    <text evidence="1">The sequence shown here is derived from an EMBL/GenBank/DDBJ whole genome shotgun (WGS) entry which is preliminary data.</text>
</comment>
<evidence type="ECO:0000313" key="1">
    <source>
        <dbReference type="EMBL" id="KAH7690895.1"/>
    </source>
</evidence>
<keyword evidence="2" id="KW-1185">Reference proteome</keyword>
<evidence type="ECO:0000313" key="2">
    <source>
        <dbReference type="Proteomes" id="UP000827976"/>
    </source>
</evidence>
<accession>A0ACB7WRS4</accession>
<gene>
    <name evidence="1" type="ORF">IHE45_02G079800</name>
</gene>
<reference evidence="2" key="1">
    <citation type="journal article" date="2022" name="Nat. Commun.">
        <title>Chromosome evolution and the genetic basis of agronomically important traits in greater yam.</title>
        <authorList>
            <person name="Bredeson J.V."/>
            <person name="Lyons J.B."/>
            <person name="Oniyinde I.O."/>
            <person name="Okereke N.R."/>
            <person name="Kolade O."/>
            <person name="Nnabue I."/>
            <person name="Nwadili C.O."/>
            <person name="Hribova E."/>
            <person name="Parker M."/>
            <person name="Nwogha J."/>
            <person name="Shu S."/>
            <person name="Carlson J."/>
            <person name="Kariba R."/>
            <person name="Muthemba S."/>
            <person name="Knop K."/>
            <person name="Barton G.J."/>
            <person name="Sherwood A.V."/>
            <person name="Lopez-Montes A."/>
            <person name="Asiedu R."/>
            <person name="Jamnadass R."/>
            <person name="Muchugi A."/>
            <person name="Goodstein D."/>
            <person name="Egesi C.N."/>
            <person name="Featherston J."/>
            <person name="Asfaw A."/>
            <person name="Simpson G.G."/>
            <person name="Dolezel J."/>
            <person name="Hendre P.S."/>
            <person name="Van Deynze A."/>
            <person name="Kumar P.L."/>
            <person name="Obidiegwu J.E."/>
            <person name="Bhattacharjee R."/>
            <person name="Rokhsar D.S."/>
        </authorList>
    </citation>
    <scope>NUCLEOTIDE SEQUENCE [LARGE SCALE GENOMIC DNA]</scope>
    <source>
        <strain evidence="2">cv. TDa95/00328</strain>
    </source>
</reference>
<protein>
    <submittedName>
        <fullName evidence="1">Uncharacterized protein</fullName>
    </submittedName>
</protein>